<reference evidence="2 3" key="1">
    <citation type="submission" date="2015-12" db="EMBL/GenBank/DDBJ databases">
        <title>The genome of Folsomia candida.</title>
        <authorList>
            <person name="Faddeeva A."/>
            <person name="Derks M.F."/>
            <person name="Anvar Y."/>
            <person name="Smit S."/>
            <person name="Van Straalen N."/>
            <person name="Roelofs D."/>
        </authorList>
    </citation>
    <scope>NUCLEOTIDE SEQUENCE [LARGE SCALE GENOMIC DNA]</scope>
    <source>
        <strain evidence="2 3">VU population</strain>
        <tissue evidence="2">Whole body</tissue>
    </source>
</reference>
<organism evidence="2 3">
    <name type="scientific">Folsomia candida</name>
    <name type="common">Springtail</name>
    <dbReference type="NCBI Taxonomy" id="158441"/>
    <lineage>
        <taxon>Eukaryota</taxon>
        <taxon>Metazoa</taxon>
        <taxon>Ecdysozoa</taxon>
        <taxon>Arthropoda</taxon>
        <taxon>Hexapoda</taxon>
        <taxon>Collembola</taxon>
        <taxon>Entomobryomorpha</taxon>
        <taxon>Isotomoidea</taxon>
        <taxon>Isotomidae</taxon>
        <taxon>Proisotominae</taxon>
        <taxon>Folsomia</taxon>
    </lineage>
</organism>
<feature type="transmembrane region" description="Helical" evidence="1">
    <location>
        <begin position="170"/>
        <end position="190"/>
    </location>
</feature>
<dbReference type="EMBL" id="LNIX01000001">
    <property type="protein sequence ID" value="OXA62162.1"/>
    <property type="molecule type" value="Genomic_DNA"/>
</dbReference>
<accession>A0A226EX46</accession>
<proteinExistence type="predicted"/>
<name>A0A226EX46_FOLCA</name>
<evidence type="ECO:0000256" key="1">
    <source>
        <dbReference type="SAM" id="Phobius"/>
    </source>
</evidence>
<keyword evidence="1" id="KW-0472">Membrane</keyword>
<evidence type="ECO:0000313" key="2">
    <source>
        <dbReference type="EMBL" id="OXA62162.1"/>
    </source>
</evidence>
<feature type="transmembrane region" description="Helical" evidence="1">
    <location>
        <begin position="50"/>
        <end position="72"/>
    </location>
</feature>
<feature type="transmembrane region" description="Helical" evidence="1">
    <location>
        <begin position="139"/>
        <end position="161"/>
    </location>
</feature>
<feature type="transmembrane region" description="Helical" evidence="1">
    <location>
        <begin position="295"/>
        <end position="316"/>
    </location>
</feature>
<feature type="transmembrane region" description="Helical" evidence="1">
    <location>
        <begin position="348"/>
        <end position="373"/>
    </location>
</feature>
<keyword evidence="1" id="KW-1133">Transmembrane helix</keyword>
<gene>
    <name evidence="2" type="ORF">Fcan01_01110</name>
</gene>
<dbReference type="AlphaFoldDB" id="A0A226EX46"/>
<feature type="transmembrane region" description="Helical" evidence="1">
    <location>
        <begin position="262"/>
        <end position="283"/>
    </location>
</feature>
<feature type="transmembrane region" description="Helical" evidence="1">
    <location>
        <begin position="202"/>
        <end position="220"/>
    </location>
</feature>
<keyword evidence="3" id="KW-1185">Reference proteome</keyword>
<evidence type="ECO:0008006" key="4">
    <source>
        <dbReference type="Google" id="ProtNLM"/>
    </source>
</evidence>
<comment type="caution">
    <text evidence="2">The sequence shown here is derived from an EMBL/GenBank/DDBJ whole genome shotgun (WGS) entry which is preliminary data.</text>
</comment>
<protein>
    <recommendedName>
        <fullName evidence="4">Gustatory receptor</fullName>
    </recommendedName>
</protein>
<evidence type="ECO:0000313" key="3">
    <source>
        <dbReference type="Proteomes" id="UP000198287"/>
    </source>
</evidence>
<dbReference type="Proteomes" id="UP000198287">
    <property type="component" value="Unassembled WGS sequence"/>
</dbReference>
<keyword evidence="1" id="KW-0812">Transmembrane</keyword>
<feature type="transmembrane region" description="Helical" evidence="1">
    <location>
        <begin position="84"/>
        <end position="101"/>
    </location>
</feature>
<sequence>MKPSLIPSLPSCTTFDALKRLEILSEWLYPQTLTFNRVTWEPTPTLKSKLIPWFFLAFLGVMVGTSFYFILLQQLLSHRKDPEISVTTHLLLLLLCTYYTFSSSCSFDSFFTADDLAFVIRSMWKIKGQFDQSSNLVGFFLNAIIIFIIVFPLDVCVVMILRPNLDPTYLLFRNVTIISCKMKLFLRILIFCSSLMHACMHIIKYAIVGVNVLVWFIKTLDRITTTNRRQPNFRNISEYFINMRTYRQLQIMNQVANHIIRNVLPVGTLILLLDSVMMGYMIIKMSGVVPHTVTFLEVTIFAAIVGFIQIGFSLMAELMKKSSDFIRGLKLQGLSSQRKRQMRSCQPLKIWAGSYFFIRKGTPITLFGLMAYYTMSLVISV</sequence>